<dbReference type="AlphaFoldDB" id="A0A5B8CEF7"/>
<dbReference type="KEGG" id="sufl:FIL70_10990"/>
<organism evidence="1 2">
    <name type="scientific">Sphingobium fuliginis ATCC 27551</name>
    <dbReference type="NCBI Taxonomy" id="1208342"/>
    <lineage>
        <taxon>Bacteria</taxon>
        <taxon>Pseudomonadati</taxon>
        <taxon>Pseudomonadota</taxon>
        <taxon>Alphaproteobacteria</taxon>
        <taxon>Sphingomonadales</taxon>
        <taxon>Sphingomonadaceae</taxon>
        <taxon>Sphingobium</taxon>
    </lineage>
</organism>
<dbReference type="Proteomes" id="UP000311469">
    <property type="component" value="Chromosome cSF1"/>
</dbReference>
<proteinExistence type="predicted"/>
<evidence type="ECO:0000313" key="1">
    <source>
        <dbReference type="EMBL" id="QDC37673.1"/>
    </source>
</evidence>
<protein>
    <submittedName>
        <fullName evidence="1">Uncharacterized protein</fullName>
    </submittedName>
</protein>
<reference evidence="1 2" key="1">
    <citation type="submission" date="2019-06" db="EMBL/GenBank/DDBJ databases">
        <title>Genome organization and adaptive potential of archetypical organophosphate degarding Sphingobium fuliginis ATCC 27551.</title>
        <authorList>
            <person name="Sarwar A."/>
            <person name="Parthasarathy S."/>
            <person name="Singh C."/>
            <person name="Siddavattam D."/>
        </authorList>
    </citation>
    <scope>NUCLEOTIDE SEQUENCE [LARGE SCALE GENOMIC DNA]</scope>
    <source>
        <strain evidence="1 2">ATCC 27551</strain>
    </source>
</reference>
<accession>A0A5B8CEF7</accession>
<name>A0A5B8CEF7_SPHSA</name>
<sequence length="66" mass="7772">MDAAGTMEIVMSQFDYLDRRRKAELNHADLAICPVERTRHEEQARAYAKIISVLRREEEEATSRHR</sequence>
<evidence type="ECO:0000313" key="2">
    <source>
        <dbReference type="Proteomes" id="UP000311469"/>
    </source>
</evidence>
<gene>
    <name evidence="1" type="ORF">FIL70_10990</name>
</gene>
<dbReference type="EMBL" id="CP041016">
    <property type="protein sequence ID" value="QDC37673.1"/>
    <property type="molecule type" value="Genomic_DNA"/>
</dbReference>